<comment type="caution">
    <text evidence="9">The sequence shown here is derived from an EMBL/GenBank/DDBJ whole genome shotgun (WGS) entry which is preliminary data.</text>
</comment>
<keyword evidence="7" id="KW-0472">Membrane</keyword>
<evidence type="ECO:0000256" key="3">
    <source>
        <dbReference type="ARBA" id="ARBA00022729"/>
    </source>
</evidence>
<evidence type="ECO:0000256" key="4">
    <source>
        <dbReference type="ARBA" id="ARBA00023040"/>
    </source>
</evidence>
<dbReference type="PANTHER" id="PTHR46953:SF1">
    <property type="entry name" value="G-PROTEIN COUPLED RECEPTOR MTH-LIKE 1-RELATED"/>
    <property type="match status" value="1"/>
</dbReference>
<keyword evidence="6" id="KW-0807">Transducer</keyword>
<evidence type="ECO:0000313" key="9">
    <source>
        <dbReference type="EMBL" id="KAJ8944809.1"/>
    </source>
</evidence>
<dbReference type="Gene3D" id="2.170.180.11">
    <property type="entry name" value="Methuselah ectodomain, domain 2"/>
    <property type="match status" value="1"/>
</dbReference>
<evidence type="ECO:0000256" key="6">
    <source>
        <dbReference type="ARBA" id="ARBA00023224"/>
    </source>
</evidence>
<keyword evidence="3" id="KW-0732">Signal</keyword>
<organism evidence="9 10">
    <name type="scientific">Aromia moschata</name>
    <dbReference type="NCBI Taxonomy" id="1265417"/>
    <lineage>
        <taxon>Eukaryota</taxon>
        <taxon>Metazoa</taxon>
        <taxon>Ecdysozoa</taxon>
        <taxon>Arthropoda</taxon>
        <taxon>Hexapoda</taxon>
        <taxon>Insecta</taxon>
        <taxon>Pterygota</taxon>
        <taxon>Neoptera</taxon>
        <taxon>Endopterygota</taxon>
        <taxon>Coleoptera</taxon>
        <taxon>Polyphaga</taxon>
        <taxon>Cucujiformia</taxon>
        <taxon>Chrysomeloidea</taxon>
        <taxon>Cerambycidae</taxon>
        <taxon>Cerambycinae</taxon>
        <taxon>Callichromatini</taxon>
        <taxon>Aromia</taxon>
    </lineage>
</organism>
<evidence type="ECO:0000256" key="2">
    <source>
        <dbReference type="ARBA" id="ARBA00008979"/>
    </source>
</evidence>
<feature type="transmembrane region" description="Helical" evidence="7">
    <location>
        <begin position="294"/>
        <end position="315"/>
    </location>
</feature>
<sequence length="693" mass="78807">MVINVYFGAITIAIVSNIWPVHGLEAKLNETTASPTVKPVTNYTYQTSGFNSDYIKSGPILLIDKKTLFISNLNYDGSQEANFWAGTGTPLPNGTWVPDENNSTTRKYDDGPDRLLGSVVDRKKTSLGHVYLYENASDEVRANIPEATGFHQRTKDNQTIFRVPKCCELNEFLSQMCQPAETEVKIEYKVFPSNETHIDPDGFLENIKFVPYRYTLVCQPNYYRYFLEKNDTTFGLLYNSSLIYADHSSYGVLSHGQFCMDQHGNVTDNGETEIMIAVCGLGEGTTTAMLNLYFPWRILIISTFCFFLSAFCYLIILKAKDVHQKCFVGYSSTMTVTFLCLVLLEKVNKACNFLGGLFFFSILCSFTWLACLCLNLVYLVKPFPNFSDKERFYIYFGSSLVIPIIFTISSFVPDGVPDIPRSLVKMYSMDVCSFKDANLALFFVPIGLLLLVSLVALCCTSWIISSNDNSRDYDWVRNKTTYKFMLLKYIAIYVITAFSYVLELLLNLIEISEAPQGFLLSLIIVEYMQGLLVFIIISGHNWGRKLIKRKESKQKSEPQNDNHELTALNASRSCFLLWATTCIWLIEAPVSIINMDISLRYAIDLIEAMQGVFVVFIFVLNKYTRKAIVREIKRSEIQKEQEQQYRVLLKTLNKERDRANAGDRCRNGLNEPTGELLELTEMVPDKGNGNTAK</sequence>
<feature type="transmembrane region" description="Helical" evidence="7">
    <location>
        <begin position="392"/>
        <end position="412"/>
    </location>
</feature>
<evidence type="ECO:0000259" key="8">
    <source>
        <dbReference type="SMART" id="SM00686"/>
    </source>
</evidence>
<dbReference type="GO" id="GO:0004930">
    <property type="term" value="F:G protein-coupled receptor activity"/>
    <property type="evidence" value="ECO:0007669"/>
    <property type="project" value="UniProtKB-KW"/>
</dbReference>
<dbReference type="PANTHER" id="PTHR46953">
    <property type="entry name" value="G-PROTEIN COUPLED RECEPTOR MTH-LIKE 1-RELATED"/>
    <property type="match status" value="1"/>
</dbReference>
<feature type="transmembrane region" description="Helical" evidence="7">
    <location>
        <begin position="356"/>
        <end position="380"/>
    </location>
</feature>
<comment type="subcellular location">
    <subcellularLocation>
        <location evidence="1">Membrane</location>
        <topology evidence="1">Multi-pass membrane protein</topology>
    </subcellularLocation>
</comment>
<feature type="transmembrane region" description="Helical" evidence="7">
    <location>
        <begin position="575"/>
        <end position="595"/>
    </location>
</feature>
<reference evidence="9" key="1">
    <citation type="journal article" date="2023" name="Insect Mol. Biol.">
        <title>Genome sequencing provides insights into the evolution of gene families encoding plant cell wall-degrading enzymes in longhorned beetles.</title>
        <authorList>
            <person name="Shin N.R."/>
            <person name="Okamura Y."/>
            <person name="Kirsch R."/>
            <person name="Pauchet Y."/>
        </authorList>
    </citation>
    <scope>NUCLEOTIDE SEQUENCE</scope>
    <source>
        <strain evidence="9">AMC_N1</strain>
    </source>
</reference>
<accession>A0AAV8Y067</accession>
<name>A0AAV8Y067_9CUCU</name>
<keyword evidence="10" id="KW-1185">Reference proteome</keyword>
<dbReference type="InterPro" id="IPR052808">
    <property type="entry name" value="GPCR_Mth-like"/>
</dbReference>
<keyword evidence="5" id="KW-0675">Receptor</keyword>
<feature type="transmembrane region" description="Helical" evidence="7">
    <location>
        <begin position="327"/>
        <end position="344"/>
    </location>
</feature>
<dbReference type="SMART" id="SM00686">
    <property type="entry name" value="DM13"/>
    <property type="match status" value="1"/>
</dbReference>
<feature type="transmembrane region" description="Helical" evidence="7">
    <location>
        <begin position="486"/>
        <end position="506"/>
    </location>
</feature>
<evidence type="ECO:0000313" key="10">
    <source>
        <dbReference type="Proteomes" id="UP001162162"/>
    </source>
</evidence>
<evidence type="ECO:0000256" key="7">
    <source>
        <dbReference type="SAM" id="Phobius"/>
    </source>
</evidence>
<evidence type="ECO:0000256" key="5">
    <source>
        <dbReference type="ARBA" id="ARBA00023170"/>
    </source>
</evidence>
<dbReference type="Proteomes" id="UP001162162">
    <property type="component" value="Unassembled WGS sequence"/>
</dbReference>
<protein>
    <recommendedName>
        <fullName evidence="8">DM13 domain-containing protein</fullName>
    </recommendedName>
</protein>
<dbReference type="EMBL" id="JAPWTK010000238">
    <property type="protein sequence ID" value="KAJ8944809.1"/>
    <property type="molecule type" value="Genomic_DNA"/>
</dbReference>
<dbReference type="InterPro" id="IPR023311">
    <property type="entry name" value="Methusela_ecto_dom_2"/>
</dbReference>
<keyword evidence="7" id="KW-0812">Transmembrane</keyword>
<proteinExistence type="inferred from homology"/>
<dbReference type="Gene3D" id="1.20.1070.10">
    <property type="entry name" value="Rhodopsin 7-helix transmembrane proteins"/>
    <property type="match status" value="1"/>
</dbReference>
<feature type="transmembrane region" description="Helical" evidence="7">
    <location>
        <begin position="601"/>
        <end position="620"/>
    </location>
</feature>
<dbReference type="AlphaFoldDB" id="A0AAV8Y067"/>
<feature type="transmembrane region" description="Helical" evidence="7">
    <location>
        <begin position="439"/>
        <end position="465"/>
    </location>
</feature>
<feature type="domain" description="DM13" evidence="8">
    <location>
        <begin position="50"/>
        <end position="151"/>
    </location>
</feature>
<gene>
    <name evidence="9" type="ORF">NQ318_013143</name>
</gene>
<evidence type="ECO:0000256" key="1">
    <source>
        <dbReference type="ARBA" id="ARBA00004141"/>
    </source>
</evidence>
<keyword evidence="4" id="KW-0297">G-protein coupled receptor</keyword>
<keyword evidence="7" id="KW-1133">Transmembrane helix</keyword>
<dbReference type="GO" id="GO:0016020">
    <property type="term" value="C:membrane"/>
    <property type="evidence" value="ECO:0007669"/>
    <property type="project" value="UniProtKB-SubCell"/>
</dbReference>
<dbReference type="InterPro" id="IPR019545">
    <property type="entry name" value="DM13_domain"/>
</dbReference>
<feature type="transmembrane region" description="Helical" evidence="7">
    <location>
        <begin position="518"/>
        <end position="543"/>
    </location>
</feature>
<comment type="similarity">
    <text evidence="2">Belongs to the G-protein coupled receptor 2 family. Mth subfamily.</text>
</comment>